<dbReference type="Proteomes" id="UP000799438">
    <property type="component" value="Unassembled WGS sequence"/>
</dbReference>
<dbReference type="AlphaFoldDB" id="A0A6A6BLV4"/>
<evidence type="ECO:0000313" key="2">
    <source>
        <dbReference type="EMBL" id="KAF2144393.1"/>
    </source>
</evidence>
<keyword evidence="3" id="KW-1185">Reference proteome</keyword>
<protein>
    <submittedName>
        <fullName evidence="2">Uncharacterized protein</fullName>
    </submittedName>
</protein>
<dbReference type="EMBL" id="ML995479">
    <property type="protein sequence ID" value="KAF2144393.1"/>
    <property type="molecule type" value="Genomic_DNA"/>
</dbReference>
<name>A0A6A6BLV4_9PEZI</name>
<dbReference type="GeneID" id="54301459"/>
<dbReference type="OrthoDB" id="410701at2759"/>
<dbReference type="RefSeq" id="XP_033400105.1">
    <property type="nucleotide sequence ID" value="XM_033543962.1"/>
</dbReference>
<evidence type="ECO:0000256" key="1">
    <source>
        <dbReference type="SAM" id="MobiDB-lite"/>
    </source>
</evidence>
<sequence>MPFTALPPASRRLLAGRPAPGLPKSLFTLNPIQWPFCHRRWINGGTDSAKSTDNFQPKSNVKKRSRSKHIKILHFVRQQASKRKTKTRYKAPSVALVSALEKASISHATPKVVRGKVNLSHVRPDSFFKPRHRGQIHPLPEYRQAMQSLLAHYIKTVQSGSMSEADYSINPTDEYFLASKGYSLDDIKLWAKIILQKDSYAAARMLVAGSGEGVSGTKQVPFSVMLFLLRRPHISERALRLLVQHSLDRLEAERIALQKGELMTDEKTIFLLFIRLVRKAREVYPDAIVEITRLVTEYINATHVGTIRLDAAKSTIPEERMRQKIIRLTLLYNRVLTMLSLPPSIEPFASAPIMERAQFDVLRRMAVYQTPLTINQDGFRAVTRVQLSHKKSDAERTWAQLKSKSWPPWKEDRTAMDAEIGPEHGVSRAGQSISRMHEAGYPSYRWDRAMGVYAGWDEDRSPTIQKRAVFGKVPSAIVTARHEANDTKNSTSVAAEGSTNTGSYNELQAMWVARIRTTRTLEEAWACFLSYDALPIRQSQMVYEVMFEKIAFEHQREGYERRLAESGKDAEWFSGVSNALPGDGMEVWPTPESPHERLDPRLARPTIKLLLEKMKAAGISPGGKCLALVIETAPTINFAHGMLNKSKDHRRLLKAEPSHEDLIRVPNPLFRGYIALLCRLWFIEDRTPYSTSPQAPRQMIHRAIMLLDCRKFSNQPSWIAVLRAFVRQHKHHPTDDAFHLVHMTVAAMERAKVDLRIEGFQLVCQATSRHAIARERRFSDTETTDEAPSDSDASDAQQQLTAANGEDSRYLRALFIQLVGTDDPAWKPQRRAGTGALALLTTPRPSVLHDYIRALGMLRDWEGLLSAASFMAEHGARLVRHANEGGVGGERRMRLPVVALRVFLERSWEETEQVMGAPEEVVMLAREQVQRAKVLKGWASDEEVDAYSQRMKND</sequence>
<reference evidence="2" key="1">
    <citation type="journal article" date="2020" name="Stud. Mycol.">
        <title>101 Dothideomycetes genomes: a test case for predicting lifestyles and emergence of pathogens.</title>
        <authorList>
            <person name="Haridas S."/>
            <person name="Albert R."/>
            <person name="Binder M."/>
            <person name="Bloem J."/>
            <person name="Labutti K."/>
            <person name="Salamov A."/>
            <person name="Andreopoulos B."/>
            <person name="Baker S."/>
            <person name="Barry K."/>
            <person name="Bills G."/>
            <person name="Bluhm B."/>
            <person name="Cannon C."/>
            <person name="Castanera R."/>
            <person name="Culley D."/>
            <person name="Daum C."/>
            <person name="Ezra D."/>
            <person name="Gonzalez J."/>
            <person name="Henrissat B."/>
            <person name="Kuo A."/>
            <person name="Liang C."/>
            <person name="Lipzen A."/>
            <person name="Lutzoni F."/>
            <person name="Magnuson J."/>
            <person name="Mondo S."/>
            <person name="Nolan M."/>
            <person name="Ohm R."/>
            <person name="Pangilinan J."/>
            <person name="Park H.-J."/>
            <person name="Ramirez L."/>
            <person name="Alfaro M."/>
            <person name="Sun H."/>
            <person name="Tritt A."/>
            <person name="Yoshinaga Y."/>
            <person name="Zwiers L.-H."/>
            <person name="Turgeon B."/>
            <person name="Goodwin S."/>
            <person name="Spatafora J."/>
            <person name="Crous P."/>
            <person name="Grigoriev I."/>
        </authorList>
    </citation>
    <scope>NUCLEOTIDE SEQUENCE</scope>
    <source>
        <strain evidence="2">CBS 121167</strain>
    </source>
</reference>
<accession>A0A6A6BLV4</accession>
<feature type="region of interest" description="Disordered" evidence="1">
    <location>
        <begin position="774"/>
        <end position="803"/>
    </location>
</feature>
<gene>
    <name evidence="2" type="ORF">K452DRAFT_316398</name>
</gene>
<organism evidence="2 3">
    <name type="scientific">Aplosporella prunicola CBS 121167</name>
    <dbReference type="NCBI Taxonomy" id="1176127"/>
    <lineage>
        <taxon>Eukaryota</taxon>
        <taxon>Fungi</taxon>
        <taxon>Dikarya</taxon>
        <taxon>Ascomycota</taxon>
        <taxon>Pezizomycotina</taxon>
        <taxon>Dothideomycetes</taxon>
        <taxon>Dothideomycetes incertae sedis</taxon>
        <taxon>Botryosphaeriales</taxon>
        <taxon>Aplosporellaceae</taxon>
        <taxon>Aplosporella</taxon>
    </lineage>
</organism>
<evidence type="ECO:0000313" key="3">
    <source>
        <dbReference type="Proteomes" id="UP000799438"/>
    </source>
</evidence>
<feature type="compositionally biased region" description="Acidic residues" evidence="1">
    <location>
        <begin position="782"/>
        <end position="793"/>
    </location>
</feature>
<proteinExistence type="predicted"/>